<dbReference type="GO" id="GO:0005882">
    <property type="term" value="C:intermediate filament"/>
    <property type="evidence" value="ECO:0007669"/>
    <property type="project" value="UniProtKB-KW"/>
</dbReference>
<evidence type="ECO:0000313" key="7">
    <source>
        <dbReference type="Ensembl" id="ENSSDUP00000016649.1"/>
    </source>
</evidence>
<protein>
    <submittedName>
        <fullName evidence="7">Synemin, intermediate filament protein</fullName>
    </submittedName>
</protein>
<feature type="domain" description="IF rod" evidence="6">
    <location>
        <begin position="11"/>
        <end position="318"/>
    </location>
</feature>
<evidence type="ECO:0000259" key="6">
    <source>
        <dbReference type="PROSITE" id="PS51842"/>
    </source>
</evidence>
<reference evidence="7" key="1">
    <citation type="submission" date="2025-08" db="UniProtKB">
        <authorList>
            <consortium name="Ensembl"/>
        </authorList>
    </citation>
    <scope>IDENTIFICATION</scope>
</reference>
<dbReference type="STRING" id="41447.ENSSDUP00000016649"/>
<dbReference type="OMA" id="KMLYASE"/>
<feature type="compositionally biased region" description="Polar residues" evidence="5">
    <location>
        <begin position="983"/>
        <end position="1004"/>
    </location>
</feature>
<dbReference type="GeneTree" id="ENSGT00940000159268"/>
<feature type="coiled-coil region" evidence="4">
    <location>
        <begin position="111"/>
        <end position="145"/>
    </location>
</feature>
<dbReference type="GO" id="GO:0019215">
    <property type="term" value="F:intermediate filament binding"/>
    <property type="evidence" value="ECO:0007669"/>
    <property type="project" value="TreeGrafter"/>
</dbReference>
<dbReference type="CTD" id="23336"/>
<organism evidence="7 8">
    <name type="scientific">Seriola dumerili</name>
    <name type="common">Greater amberjack</name>
    <name type="synonym">Caranx dumerili</name>
    <dbReference type="NCBI Taxonomy" id="41447"/>
    <lineage>
        <taxon>Eukaryota</taxon>
        <taxon>Metazoa</taxon>
        <taxon>Chordata</taxon>
        <taxon>Craniata</taxon>
        <taxon>Vertebrata</taxon>
        <taxon>Euteleostomi</taxon>
        <taxon>Actinopterygii</taxon>
        <taxon>Neopterygii</taxon>
        <taxon>Teleostei</taxon>
        <taxon>Neoteleostei</taxon>
        <taxon>Acanthomorphata</taxon>
        <taxon>Carangaria</taxon>
        <taxon>Carangiformes</taxon>
        <taxon>Carangidae</taxon>
        <taxon>Seriola</taxon>
    </lineage>
</organism>
<sequence>MLPFKRTFENEKHQLQELNSRLSQYLSRTKQLEQENAHLITEINKLRQTKTAEWEPKYKAEIRDMRRMVGQLSLEKSQAEMEREKLWRELQMVQSLCSEQTGVCRDISGELKGCEKELHHAHKTNSELEQRLFQLETEYKCLEDAHRQEMDHFRRQVEARVVPIITQTYRGPPVASMEEVQEYARGMSEGWIETFEMYQRKVEEMEQSIKADQAMLSELQREKMLYASELDKLRTEAEKQGHIQMRLEEQLMHMQEKFRVDFGEYQMIIEQLEHERNKMADTIAEKMREHQHLLQVKMDLGMEVAAYRALLEGERVGLQDAHRRVNQHQRERIIDIKMPAKPYTPRASILTTRQHMDIRYTPPTSSLRRSPVPPSGSISPSRVIPISVAGRARYQSPESRRDMISFAKARAATSAPATTTATAAAKDKQTGHRETHVSEVVQKTTVEEKTVKIKQASQVENKISPIMSSTAETKSVRVVSPPMMSLSAKMETVSKKLLSDETEVDNLYDSEFKDKGRTESTVGPSEKKILDSVSVEEIIEKVMKPAGLEAKVCSSGESKVRYHVEKTQQDDGTTKTQIVLESKVEEELDISEDFALDELLSQGVKKVSLQDIKDTATGSMIKNLLSDLQGAENLQNRSVNVEIIEEPVDSFSDEELEVEQKSRSTFYEPSSTYFQIEELENVPHDAHVQRSDDDAMKSSMTGTDHSKGRSVHVEEVSRQSESSYFSREQEPHEYYVSTPDDNLSEAEEGGAITSYGHYGVLDDLSDERYYQDESLPLKSVIVEESDEYKFMADDHSFVKESFPDCILEEEVRVSPVVQESVLEFLREDSLEPKEQLRGALEKLQSSVSGPLREELAFLSKVSSESPQNVAVDVKKVQQSNDNGTMTIVAELNVSQTLEDSGLLEAEDDLSEEQIMAALRSSNLGLEKTFQGGAGGGYSFKVTKEEAVAHGEEIEGFTHLRESVSEITEKHIKLGPSEKSFTFQMDVQSSHSEASPEQELQSQTPEAPVKISQEKKVATIYLESPTDD</sequence>
<dbReference type="Gene3D" id="1.20.5.170">
    <property type="match status" value="1"/>
</dbReference>
<feature type="region of interest" description="Disordered" evidence="5">
    <location>
        <begin position="360"/>
        <end position="381"/>
    </location>
</feature>
<dbReference type="GO" id="GO:0017166">
    <property type="term" value="F:vinculin binding"/>
    <property type="evidence" value="ECO:0007669"/>
    <property type="project" value="TreeGrafter"/>
</dbReference>
<dbReference type="Pfam" id="PF00038">
    <property type="entry name" value="Filament"/>
    <property type="match status" value="1"/>
</dbReference>
<dbReference type="PANTHER" id="PTHR47136:SF1">
    <property type="entry name" value="SYNEMIN"/>
    <property type="match status" value="1"/>
</dbReference>
<reference evidence="7" key="2">
    <citation type="submission" date="2025-09" db="UniProtKB">
        <authorList>
            <consortium name="Ensembl"/>
        </authorList>
    </citation>
    <scope>IDENTIFICATION</scope>
</reference>
<dbReference type="SMART" id="SM01391">
    <property type="entry name" value="Filament"/>
    <property type="match status" value="1"/>
</dbReference>
<dbReference type="AlphaFoldDB" id="A0A3B4UDA3"/>
<feature type="coiled-coil region" evidence="4">
    <location>
        <begin position="8"/>
        <end position="82"/>
    </location>
</feature>
<proteinExistence type="inferred from homology"/>
<evidence type="ECO:0000256" key="1">
    <source>
        <dbReference type="ARBA" id="ARBA00022754"/>
    </source>
</evidence>
<feature type="region of interest" description="Disordered" evidence="5">
    <location>
        <begin position="689"/>
        <end position="732"/>
    </location>
</feature>
<feature type="coiled-coil region" evidence="4">
    <location>
        <begin position="202"/>
        <end position="236"/>
    </location>
</feature>
<dbReference type="GO" id="GO:0008307">
    <property type="term" value="F:structural constituent of muscle"/>
    <property type="evidence" value="ECO:0007669"/>
    <property type="project" value="InterPro"/>
</dbReference>
<dbReference type="InterPro" id="IPR018039">
    <property type="entry name" value="IF_conserved"/>
</dbReference>
<dbReference type="PROSITE" id="PS51842">
    <property type="entry name" value="IF_ROD_2"/>
    <property type="match status" value="1"/>
</dbReference>
<dbReference type="Gene3D" id="1.20.5.1160">
    <property type="entry name" value="Vasodilator-stimulated phosphoprotein"/>
    <property type="match status" value="1"/>
</dbReference>
<name>A0A3B4UDA3_SERDU</name>
<evidence type="ECO:0000256" key="4">
    <source>
        <dbReference type="SAM" id="Coils"/>
    </source>
</evidence>
<dbReference type="Proteomes" id="UP000261420">
    <property type="component" value="Unplaced"/>
</dbReference>
<evidence type="ECO:0000313" key="8">
    <source>
        <dbReference type="Proteomes" id="UP000261420"/>
    </source>
</evidence>
<dbReference type="GO" id="GO:0060053">
    <property type="term" value="C:neurofilament cytoskeleton"/>
    <property type="evidence" value="ECO:0007669"/>
    <property type="project" value="TreeGrafter"/>
</dbReference>
<evidence type="ECO:0000256" key="2">
    <source>
        <dbReference type="ARBA" id="ARBA00023054"/>
    </source>
</evidence>
<dbReference type="GO" id="GO:0005200">
    <property type="term" value="F:structural constituent of cytoskeleton"/>
    <property type="evidence" value="ECO:0007669"/>
    <property type="project" value="InterPro"/>
</dbReference>
<comment type="similarity">
    <text evidence="3">Belongs to the intermediate filament family.</text>
</comment>
<dbReference type="GeneID" id="111228407"/>
<keyword evidence="1 3" id="KW-0403">Intermediate filament</keyword>
<feature type="compositionally biased region" description="Basic and acidic residues" evidence="5">
    <location>
        <begin position="704"/>
        <end position="718"/>
    </location>
</feature>
<accession>A0A3B4UDA3</accession>
<dbReference type="GO" id="GO:0045104">
    <property type="term" value="P:intermediate filament cytoskeleton organization"/>
    <property type="evidence" value="ECO:0007669"/>
    <property type="project" value="InterPro"/>
</dbReference>
<dbReference type="InterPro" id="IPR030634">
    <property type="entry name" value="SYNM"/>
</dbReference>
<dbReference type="GO" id="GO:0042383">
    <property type="term" value="C:sarcolemma"/>
    <property type="evidence" value="ECO:0007669"/>
    <property type="project" value="TreeGrafter"/>
</dbReference>
<dbReference type="KEGG" id="sdu:111228407"/>
<evidence type="ECO:0000256" key="5">
    <source>
        <dbReference type="SAM" id="MobiDB-lite"/>
    </source>
</evidence>
<dbReference type="GO" id="GO:0031443">
    <property type="term" value="P:fast-twitch skeletal muscle fiber contraction"/>
    <property type="evidence" value="ECO:0007669"/>
    <property type="project" value="TreeGrafter"/>
</dbReference>
<dbReference type="Ensembl" id="ENSSDUT00000016956.1">
    <property type="protein sequence ID" value="ENSSDUP00000016649.1"/>
    <property type="gene ID" value="ENSSDUG00000012177.1"/>
</dbReference>
<keyword evidence="8" id="KW-1185">Reference proteome</keyword>
<evidence type="ECO:0000256" key="3">
    <source>
        <dbReference type="RuleBase" id="RU000685"/>
    </source>
</evidence>
<dbReference type="SUPFAM" id="SSF64593">
    <property type="entry name" value="Intermediate filament protein, coiled coil region"/>
    <property type="match status" value="2"/>
</dbReference>
<dbReference type="GO" id="GO:0043034">
    <property type="term" value="C:costamere"/>
    <property type="evidence" value="ECO:0007669"/>
    <property type="project" value="TreeGrafter"/>
</dbReference>
<keyword evidence="2 4" id="KW-0175">Coiled coil</keyword>
<dbReference type="InterPro" id="IPR039008">
    <property type="entry name" value="IF_rod_dom"/>
</dbReference>
<dbReference type="PROSITE" id="PS00226">
    <property type="entry name" value="IF_ROD_1"/>
    <property type="match status" value="1"/>
</dbReference>
<dbReference type="RefSeq" id="XP_022609983.1">
    <property type="nucleotide sequence ID" value="XM_022754262.1"/>
</dbReference>
<dbReference type="PANTHER" id="PTHR47136">
    <property type="entry name" value="SYNEMIN"/>
    <property type="match status" value="1"/>
</dbReference>
<feature type="region of interest" description="Disordered" evidence="5">
    <location>
        <begin position="983"/>
        <end position="1011"/>
    </location>
</feature>